<evidence type="ECO:0008006" key="4">
    <source>
        <dbReference type="Google" id="ProtNLM"/>
    </source>
</evidence>
<dbReference type="RefSeq" id="WP_081267527.1">
    <property type="nucleotide sequence ID" value="NZ_LVHG01000036.1"/>
</dbReference>
<protein>
    <recommendedName>
        <fullName evidence="4">ABC-type transport auxiliary lipoprotein component domain-containing protein</fullName>
    </recommendedName>
</protein>
<sequence length="227" mass="23721">MMPIRARSAAALCAFAALCAMPGLSHALTETEPLSMVFEPAPEAAERPNSPPVARLHVANGCTLYLPAIDDLRLNKANVGNLTVMLPTLHATPVSVQSIQGGDAGPWIRGALQSAGRYGLQVVAAAPPSPGAARQVTADVALRLAHAWSAGLNLVSHVVLQATYRRPGAEPVVRQYHGMGTRTNWANGNGEFMSVLNLGIEEAVRGMATDAAALCEGRPLPERAAVP</sequence>
<dbReference type="Proteomes" id="UP000077852">
    <property type="component" value="Unassembled WGS sequence"/>
</dbReference>
<organism evidence="2 3">
    <name type="scientific">Variovorax paradoxus</name>
    <dbReference type="NCBI Taxonomy" id="34073"/>
    <lineage>
        <taxon>Bacteria</taxon>
        <taxon>Pseudomonadati</taxon>
        <taxon>Pseudomonadota</taxon>
        <taxon>Betaproteobacteria</taxon>
        <taxon>Burkholderiales</taxon>
        <taxon>Comamonadaceae</taxon>
        <taxon>Variovorax</taxon>
    </lineage>
</organism>
<evidence type="ECO:0000313" key="2">
    <source>
        <dbReference type="EMBL" id="OAK64829.1"/>
    </source>
</evidence>
<proteinExistence type="predicted"/>
<gene>
    <name evidence="2" type="ORF">A3K87_13525</name>
</gene>
<name>A0AA91DPM3_VARPD</name>
<evidence type="ECO:0000256" key="1">
    <source>
        <dbReference type="SAM" id="SignalP"/>
    </source>
</evidence>
<reference evidence="2 3" key="1">
    <citation type="submission" date="2016-03" db="EMBL/GenBank/DDBJ databases">
        <title>Genome sequence of Variovorax paradoxus KB5.</title>
        <authorList>
            <person name="Jeong H."/>
            <person name="Hong C.E."/>
            <person name="Jo S.H."/>
            <person name="Park J.M."/>
        </authorList>
    </citation>
    <scope>NUCLEOTIDE SEQUENCE [LARGE SCALE GENOMIC DNA]</scope>
    <source>
        <strain evidence="2 3">KB5</strain>
    </source>
</reference>
<feature type="signal peptide" evidence="1">
    <location>
        <begin position="1"/>
        <end position="27"/>
    </location>
</feature>
<evidence type="ECO:0000313" key="3">
    <source>
        <dbReference type="Proteomes" id="UP000077852"/>
    </source>
</evidence>
<dbReference type="AlphaFoldDB" id="A0AA91DPM3"/>
<accession>A0AA91DPM3</accession>
<keyword evidence="1" id="KW-0732">Signal</keyword>
<comment type="caution">
    <text evidence="2">The sequence shown here is derived from an EMBL/GenBank/DDBJ whole genome shotgun (WGS) entry which is preliminary data.</text>
</comment>
<dbReference type="EMBL" id="LVHG01000036">
    <property type="protein sequence ID" value="OAK64829.1"/>
    <property type="molecule type" value="Genomic_DNA"/>
</dbReference>
<feature type="chain" id="PRO_5041699111" description="ABC-type transport auxiliary lipoprotein component domain-containing protein" evidence="1">
    <location>
        <begin position="28"/>
        <end position="227"/>
    </location>
</feature>